<dbReference type="PANTHER" id="PTHR32071:SF122">
    <property type="entry name" value="SIGMA FACTOR"/>
    <property type="match status" value="1"/>
</dbReference>
<dbReference type="InterPro" id="IPR002078">
    <property type="entry name" value="Sigma_54_int"/>
</dbReference>
<dbReference type="Gene3D" id="3.30.450.40">
    <property type="match status" value="1"/>
</dbReference>
<keyword evidence="1" id="KW-0547">Nucleotide-binding</keyword>
<dbReference type="RefSeq" id="WP_344423822.1">
    <property type="nucleotide sequence ID" value="NZ_BAAANN010000021.1"/>
</dbReference>
<evidence type="ECO:0000259" key="6">
    <source>
        <dbReference type="PROSITE" id="PS50045"/>
    </source>
</evidence>
<feature type="domain" description="Sigma-54 factor interaction" evidence="6">
    <location>
        <begin position="327"/>
        <end position="524"/>
    </location>
</feature>
<dbReference type="Gene3D" id="1.10.8.60">
    <property type="match status" value="1"/>
</dbReference>
<comment type="caution">
    <text evidence="7">The sequence shown here is derived from an EMBL/GenBank/DDBJ whole genome shotgun (WGS) entry which is preliminary data.</text>
</comment>
<evidence type="ECO:0000256" key="1">
    <source>
        <dbReference type="ARBA" id="ARBA00022741"/>
    </source>
</evidence>
<evidence type="ECO:0000313" key="8">
    <source>
        <dbReference type="Proteomes" id="UP001501116"/>
    </source>
</evidence>
<accession>A0ABN2RL38</accession>
<dbReference type="InterPro" id="IPR002197">
    <property type="entry name" value="HTH_Fis"/>
</dbReference>
<dbReference type="InterPro" id="IPR027417">
    <property type="entry name" value="P-loop_NTPase"/>
</dbReference>
<keyword evidence="4" id="KW-0238">DNA-binding</keyword>
<dbReference type="InterPro" id="IPR009057">
    <property type="entry name" value="Homeodomain-like_sf"/>
</dbReference>
<dbReference type="Gene3D" id="3.40.50.300">
    <property type="entry name" value="P-loop containing nucleotide triphosphate hydrolases"/>
    <property type="match status" value="1"/>
</dbReference>
<dbReference type="PROSITE" id="PS50045">
    <property type="entry name" value="SIGMA54_INTERACT_4"/>
    <property type="match status" value="1"/>
</dbReference>
<gene>
    <name evidence="7" type="ORF">GCM10009754_51100</name>
</gene>
<keyword evidence="5" id="KW-0804">Transcription</keyword>
<organism evidence="7 8">
    <name type="scientific">Amycolatopsis minnesotensis</name>
    <dbReference type="NCBI Taxonomy" id="337894"/>
    <lineage>
        <taxon>Bacteria</taxon>
        <taxon>Bacillati</taxon>
        <taxon>Actinomycetota</taxon>
        <taxon>Actinomycetes</taxon>
        <taxon>Pseudonocardiales</taxon>
        <taxon>Pseudonocardiaceae</taxon>
        <taxon>Amycolatopsis</taxon>
    </lineage>
</organism>
<dbReference type="Pfam" id="PF01590">
    <property type="entry name" value="GAF"/>
    <property type="match status" value="1"/>
</dbReference>
<dbReference type="InterPro" id="IPR003018">
    <property type="entry name" value="GAF"/>
</dbReference>
<name>A0ABN2RL38_9PSEU</name>
<dbReference type="Proteomes" id="UP001501116">
    <property type="component" value="Unassembled WGS sequence"/>
</dbReference>
<evidence type="ECO:0000256" key="4">
    <source>
        <dbReference type="ARBA" id="ARBA00023125"/>
    </source>
</evidence>
<keyword evidence="3" id="KW-0805">Transcription regulation</keyword>
<dbReference type="SUPFAM" id="SSF52540">
    <property type="entry name" value="P-loop containing nucleoside triphosphate hydrolases"/>
    <property type="match status" value="1"/>
</dbReference>
<dbReference type="InterPro" id="IPR029016">
    <property type="entry name" value="GAF-like_dom_sf"/>
</dbReference>
<evidence type="ECO:0000313" key="7">
    <source>
        <dbReference type="EMBL" id="GAA1970876.1"/>
    </source>
</evidence>
<reference evidence="7 8" key="1">
    <citation type="journal article" date="2019" name="Int. J. Syst. Evol. Microbiol.">
        <title>The Global Catalogue of Microorganisms (GCM) 10K type strain sequencing project: providing services to taxonomists for standard genome sequencing and annotation.</title>
        <authorList>
            <consortium name="The Broad Institute Genomics Platform"/>
            <consortium name="The Broad Institute Genome Sequencing Center for Infectious Disease"/>
            <person name="Wu L."/>
            <person name="Ma J."/>
        </authorList>
    </citation>
    <scope>NUCLEOTIDE SEQUENCE [LARGE SCALE GENOMIC DNA]</scope>
    <source>
        <strain evidence="7 8">JCM 14545</strain>
    </source>
</reference>
<dbReference type="InterPro" id="IPR058031">
    <property type="entry name" value="AAA_lid_NorR"/>
</dbReference>
<dbReference type="PANTHER" id="PTHR32071">
    <property type="entry name" value="TRANSCRIPTIONAL REGULATORY PROTEIN"/>
    <property type="match status" value="1"/>
</dbReference>
<sequence length="599" mass="65623">MDHTSRTADPDGRLADARVRFLTAESVDPRTVRHTILASWWRSHEWNVAADHISLPYVRDPDTDQPLTRSAKPVLRRLSEQLDGQPISLILTDQSGVVLSRLTGDVDLRNHLDGIRLAPGFSYAEEFVGTNGIGTALEGGRPMHVFGHEHYAEYLEDLACAGAPVQHPITGKTVGAVDLTCWRKDAGPLLVALAKTTADQVAQALLTQSGLRELELFQAYLQARRRTTGMVMAVASDVVIMNDPARKLLDPADQQVLLSHAVDALAGRRRAPVLVHLPTGNTVRLSCRPVGDKSGRSGGIVHISLIEPEPDEASGSSPALPMFLPGLVGTRPLWLRCCHEVDRAYRAKEWLLLTGEPGVGKLALARAVHQRRTIAGRLHVVDAAGVADRTAPDWMAGVRAELTEGTGHGLVIRHVDRLGAEQLASLAADVQEARAEGMDLPWVAATTRNGASSPALRELFPTTVEVPPLRHHIDDLRELVPLFLAKLSHKGDLTCSHEAMQLLMRSTWPGNTEQLYQMLNHVVRHRRRRGAIQPDDLPPDHRTVSRRQLTQLESIQRDAIVRSLRDAGGNKAKAAEALGMSRATIYRKIHEYGIVTPCS</sequence>
<dbReference type="Gene3D" id="1.10.10.60">
    <property type="entry name" value="Homeodomain-like"/>
    <property type="match status" value="1"/>
</dbReference>
<keyword evidence="2" id="KW-0067">ATP-binding</keyword>
<dbReference type="Pfam" id="PF02954">
    <property type="entry name" value="HTH_8"/>
    <property type="match status" value="1"/>
</dbReference>
<evidence type="ECO:0000256" key="3">
    <source>
        <dbReference type="ARBA" id="ARBA00023015"/>
    </source>
</evidence>
<evidence type="ECO:0000256" key="2">
    <source>
        <dbReference type="ARBA" id="ARBA00022840"/>
    </source>
</evidence>
<dbReference type="PRINTS" id="PR01590">
    <property type="entry name" value="HTHFIS"/>
</dbReference>
<protein>
    <submittedName>
        <fullName evidence="7">Helix-turn-helix domain-containing protein</fullName>
    </submittedName>
</protein>
<dbReference type="Pfam" id="PF25601">
    <property type="entry name" value="AAA_lid_14"/>
    <property type="match status" value="1"/>
</dbReference>
<dbReference type="SUPFAM" id="SSF46689">
    <property type="entry name" value="Homeodomain-like"/>
    <property type="match status" value="1"/>
</dbReference>
<dbReference type="EMBL" id="BAAANN010000021">
    <property type="protein sequence ID" value="GAA1970876.1"/>
    <property type="molecule type" value="Genomic_DNA"/>
</dbReference>
<evidence type="ECO:0000256" key="5">
    <source>
        <dbReference type="ARBA" id="ARBA00023163"/>
    </source>
</evidence>
<proteinExistence type="predicted"/>
<keyword evidence="8" id="KW-1185">Reference proteome</keyword>